<dbReference type="RefSeq" id="WP_064971600.1">
    <property type="nucleotide sequence ID" value="NZ_LN831667.1"/>
</dbReference>
<keyword evidence="3" id="KW-1185">Reference proteome</keyword>
<feature type="region of interest" description="Disordered" evidence="1">
    <location>
        <begin position="228"/>
        <end position="248"/>
    </location>
</feature>
<gene>
    <name evidence="2" type="ORF">THICB1_70408</name>
</gene>
<evidence type="ECO:0000256" key="1">
    <source>
        <dbReference type="SAM" id="MobiDB-lite"/>
    </source>
</evidence>
<evidence type="ECO:0000313" key="3">
    <source>
        <dbReference type="Proteomes" id="UP000078599"/>
    </source>
</evidence>
<feature type="compositionally biased region" description="Polar residues" evidence="1">
    <location>
        <begin position="103"/>
        <end position="126"/>
    </location>
</feature>
<organism evidence="2 3">
    <name type="scientific">Thiomonas arsenitoxydans (strain DSM 22701 / CIP 110005 / 3As)</name>
    <dbReference type="NCBI Taxonomy" id="426114"/>
    <lineage>
        <taxon>Bacteria</taxon>
        <taxon>Pseudomonadati</taxon>
        <taxon>Pseudomonadota</taxon>
        <taxon>Betaproteobacteria</taxon>
        <taxon>Burkholderiales</taxon>
        <taxon>Thiomonas</taxon>
    </lineage>
</organism>
<protein>
    <submittedName>
        <fullName evidence="2">Uncharacterized protein</fullName>
    </submittedName>
</protein>
<sequence length="248" mass="25983">MAKPLQPTTLFDRIDQAAKLSRQLTGRAAARTVCDAFVAERAADIKALKEDRTALARYARLVAPPLKVKPAALLAAVRRAGLSGDAKGAEPSTPAAAGKAETATPQPAESATPQQPKDRQTASTQDAPPRPAKVLSLPPWADGSDRDPDESEADYALRKHLEGPPSAATKVIGESPAERADSLLKSGKLDFGAAGATGSDRSLVLALIERFGANTVEQRIDTLRKALPPGGKLYPSTVRERMTGGGHA</sequence>
<comment type="caution">
    <text evidence="2">The sequence shown here is derived from an EMBL/GenBank/DDBJ whole genome shotgun (WGS) entry which is preliminary data.</text>
</comment>
<accession>A0ABM9T960</accession>
<name>A0ABM9T960_THIA3</name>
<reference evidence="2 3" key="1">
    <citation type="submission" date="2015-03" db="EMBL/GenBank/DDBJ databases">
        <authorList>
            <person name="Regsiter A."/>
            <person name="william w."/>
        </authorList>
    </citation>
    <scope>NUCLEOTIDE SEQUENCE [LARGE SCALE GENOMIC DNA]</scope>
    <source>
        <strain evidence="2 3">CB1</strain>
    </source>
</reference>
<evidence type="ECO:0000313" key="2">
    <source>
        <dbReference type="EMBL" id="CQR38364.1"/>
    </source>
</evidence>
<dbReference type="Proteomes" id="UP000078599">
    <property type="component" value="Unassembled WGS sequence"/>
</dbReference>
<dbReference type="EMBL" id="CTRI01000029">
    <property type="protein sequence ID" value="CQR38364.1"/>
    <property type="molecule type" value="Genomic_DNA"/>
</dbReference>
<feature type="region of interest" description="Disordered" evidence="1">
    <location>
        <begin position="83"/>
        <end position="152"/>
    </location>
</feature>
<proteinExistence type="predicted"/>